<evidence type="ECO:0000259" key="4">
    <source>
        <dbReference type="Pfam" id="PF26558"/>
    </source>
</evidence>
<reference evidence="5 6" key="1">
    <citation type="submission" date="2014-11" db="EMBL/GenBank/DDBJ databases">
        <authorList>
            <person name="Zhu J."/>
            <person name="Qi W."/>
            <person name="Song R."/>
        </authorList>
    </citation>
    <scope>NUCLEOTIDE SEQUENCE [LARGE SCALE GENOMIC DNA]</scope>
</reference>
<dbReference type="Pfam" id="PF26558">
    <property type="entry name" value="DHQS_2nd"/>
    <property type="match status" value="1"/>
</dbReference>
<evidence type="ECO:0008006" key="7">
    <source>
        <dbReference type="Google" id="ProtNLM"/>
    </source>
</evidence>
<dbReference type="PANTHER" id="PTHR33563:SF1">
    <property type="entry name" value="3-DEHYDROQUINATE SYNTHASE"/>
    <property type="match status" value="1"/>
</dbReference>
<dbReference type="Proteomes" id="UP000041254">
    <property type="component" value="Unassembled WGS sequence"/>
</dbReference>
<dbReference type="STRING" id="1169540.A0A0G4EXJ2"/>
<dbReference type="InterPro" id="IPR056179">
    <property type="entry name" value="DHQS_C"/>
</dbReference>
<dbReference type="InterPro" id="IPR030960">
    <property type="entry name" value="DHQS/DOIS_N"/>
</dbReference>
<feature type="domain" description="3-dehydroquinate synthase C-terminal" evidence="4">
    <location>
        <begin position="181"/>
        <end position="333"/>
    </location>
</feature>
<accession>A0A0G4EXJ2</accession>
<keyword evidence="6" id="KW-1185">Reference proteome</keyword>
<evidence type="ECO:0000313" key="5">
    <source>
        <dbReference type="EMBL" id="CEM03426.1"/>
    </source>
</evidence>
<dbReference type="GO" id="GO:0016491">
    <property type="term" value="F:oxidoreductase activity"/>
    <property type="evidence" value="ECO:0007669"/>
    <property type="project" value="InterPro"/>
</dbReference>
<organism evidence="5 6">
    <name type="scientific">Vitrella brassicaformis (strain CCMP3155)</name>
    <dbReference type="NCBI Taxonomy" id="1169540"/>
    <lineage>
        <taxon>Eukaryota</taxon>
        <taxon>Sar</taxon>
        <taxon>Alveolata</taxon>
        <taxon>Colpodellida</taxon>
        <taxon>Vitrellaceae</taxon>
        <taxon>Vitrella</taxon>
    </lineage>
</organism>
<dbReference type="GO" id="GO:0008652">
    <property type="term" value="P:amino acid biosynthetic process"/>
    <property type="evidence" value="ECO:0007669"/>
    <property type="project" value="UniProtKB-KW"/>
</dbReference>
<dbReference type="InParanoid" id="A0A0G4EXJ2"/>
<feature type="domain" description="3-dehydroquinate synthase N-terminal" evidence="3">
    <location>
        <begin position="48"/>
        <end position="139"/>
    </location>
</feature>
<dbReference type="GO" id="GO:0003856">
    <property type="term" value="F:3-dehydroquinate synthase activity"/>
    <property type="evidence" value="ECO:0007669"/>
    <property type="project" value="InterPro"/>
</dbReference>
<dbReference type="EMBL" id="CDMY01000341">
    <property type="protein sequence ID" value="CEM03426.1"/>
    <property type="molecule type" value="Genomic_DNA"/>
</dbReference>
<protein>
    <recommendedName>
        <fullName evidence="7">3-dehydroquinate synthase</fullName>
    </recommendedName>
</protein>
<dbReference type="Pfam" id="PF01959">
    <property type="entry name" value="DHQS"/>
    <property type="match status" value="1"/>
</dbReference>
<dbReference type="OrthoDB" id="3275at2759"/>
<sequence>MTSRPLELWLDARADKQIGKQSYPFNRVLYAGHTAIPELRDEDLMEMDGVLRKGINEVGKVVKIIQPEDQNEGKKLIGSVEWIVIDCDDWVQIPGENMVAASHQTPTRICAVVTDASQIQGLAFSLQLGVDALLLPPDQAMWKAALEARTTRGQGTQPTNAEASQPSAKGVASAHSGLRFARVVSVSDGGVGDRVCLDLIQNMRHGEGALVGSSAMRLAFVHAETIPAGFVPARPFRINAGPVHAYCLMGDGKSTKYLSEIQAGDEIAVVSLPAGADGSVTSRAVSVGRCKVERRPVLKVIFQIESADGTAAPSAGNVFLQQAETVRLLKRDEGTERPSGEHAFLLPGGGEGESVCWVVPVSITSLKAGDSILVRGQSVGTHLGQPIDAKVVEI</sequence>
<keyword evidence="1" id="KW-0028">Amino-acid biosynthesis</keyword>
<evidence type="ECO:0000313" key="6">
    <source>
        <dbReference type="Proteomes" id="UP000041254"/>
    </source>
</evidence>
<evidence type="ECO:0000256" key="2">
    <source>
        <dbReference type="ARBA" id="ARBA00023141"/>
    </source>
</evidence>
<dbReference type="InterPro" id="IPR002812">
    <property type="entry name" value="DHQS"/>
</dbReference>
<gene>
    <name evidence="5" type="ORF">Vbra_13891</name>
</gene>
<dbReference type="AlphaFoldDB" id="A0A0G4EXJ2"/>
<proteinExistence type="predicted"/>
<dbReference type="GO" id="GO:0009073">
    <property type="term" value="P:aromatic amino acid family biosynthetic process"/>
    <property type="evidence" value="ECO:0007669"/>
    <property type="project" value="UniProtKB-KW"/>
</dbReference>
<evidence type="ECO:0000259" key="3">
    <source>
        <dbReference type="Pfam" id="PF01959"/>
    </source>
</evidence>
<evidence type="ECO:0000256" key="1">
    <source>
        <dbReference type="ARBA" id="ARBA00022605"/>
    </source>
</evidence>
<dbReference type="VEuPathDB" id="CryptoDB:Vbra_13891"/>
<dbReference type="PANTHER" id="PTHR33563">
    <property type="match status" value="1"/>
</dbReference>
<keyword evidence="2" id="KW-0057">Aromatic amino acid biosynthesis</keyword>
<name>A0A0G4EXJ2_VITBC</name>
<dbReference type="OMA" id="SVEWIVI"/>